<dbReference type="RefSeq" id="WP_200351299.1">
    <property type="nucleotide sequence ID" value="NZ_BAABHZ010000006.1"/>
</dbReference>
<evidence type="ECO:0000313" key="4">
    <source>
        <dbReference type="Proteomes" id="UP000600139"/>
    </source>
</evidence>
<reference evidence="3" key="1">
    <citation type="submission" date="2021-01" db="EMBL/GenBank/DDBJ databases">
        <title>Modified the classification status of verrucomicrobia.</title>
        <authorList>
            <person name="Feng X."/>
        </authorList>
    </citation>
    <scope>NUCLEOTIDE SEQUENCE</scope>
    <source>
        <strain evidence="3">JCM 18052</strain>
    </source>
</reference>
<feature type="domain" description="Ice-binding protein C-terminal" evidence="2">
    <location>
        <begin position="211"/>
        <end position="234"/>
    </location>
</feature>
<accession>A0A934R5I7</accession>
<gene>
    <name evidence="3" type="ORF">JIN84_12095</name>
</gene>
<organism evidence="3 4">
    <name type="scientific">Luteolibacter yonseiensis</name>
    <dbReference type="NCBI Taxonomy" id="1144680"/>
    <lineage>
        <taxon>Bacteria</taxon>
        <taxon>Pseudomonadati</taxon>
        <taxon>Verrucomicrobiota</taxon>
        <taxon>Verrucomicrobiia</taxon>
        <taxon>Verrucomicrobiales</taxon>
        <taxon>Verrucomicrobiaceae</taxon>
        <taxon>Luteolibacter</taxon>
    </lineage>
</organism>
<comment type="caution">
    <text evidence="3">The sequence shown here is derived from an EMBL/GenBank/DDBJ whole genome shotgun (WGS) entry which is preliminary data.</text>
</comment>
<evidence type="ECO:0000259" key="2">
    <source>
        <dbReference type="Pfam" id="PF07589"/>
    </source>
</evidence>
<feature type="chain" id="PRO_5036943357" description="Ice-binding protein C-terminal domain-containing protein" evidence="1">
    <location>
        <begin position="24"/>
        <end position="236"/>
    </location>
</feature>
<dbReference type="InterPro" id="IPR013424">
    <property type="entry name" value="Ice-binding_C"/>
</dbReference>
<evidence type="ECO:0000313" key="3">
    <source>
        <dbReference type="EMBL" id="MBK1816358.1"/>
    </source>
</evidence>
<name>A0A934R5I7_9BACT</name>
<protein>
    <recommendedName>
        <fullName evidence="2">Ice-binding protein C-terminal domain-containing protein</fullName>
    </recommendedName>
</protein>
<dbReference type="Proteomes" id="UP000600139">
    <property type="component" value="Unassembled WGS sequence"/>
</dbReference>
<keyword evidence="4" id="KW-1185">Reference proteome</keyword>
<dbReference type="AlphaFoldDB" id="A0A934R5I7"/>
<proteinExistence type="predicted"/>
<feature type="signal peptide" evidence="1">
    <location>
        <begin position="1"/>
        <end position="23"/>
    </location>
</feature>
<dbReference type="EMBL" id="JAENIK010000011">
    <property type="protein sequence ID" value="MBK1816358.1"/>
    <property type="molecule type" value="Genomic_DNA"/>
</dbReference>
<keyword evidence="1" id="KW-0732">Signal</keyword>
<dbReference type="Pfam" id="PF07589">
    <property type="entry name" value="PEP-CTERM"/>
    <property type="match status" value="1"/>
</dbReference>
<sequence>MKNIKAHLVVAGCLLATCGSLSAAAVLPFTETFSSNNSNWTQNVSATAANWISSGGAGGSGGYITTTYSVTNTTSGTPVVARATGSNSASGGQFIGDYSEIDTITVSVKSNATFDLPIALRLGGAVPGTAITINGGILPAGADWTTFTFNLTANNFISYEGTPGADNAAKFANATSNVANLQLFFYLGAAGYTPPSTTTPVTLSVDSVSLVPEPSACVLSALGVVGLFCFRSRKQA</sequence>
<evidence type="ECO:0000256" key="1">
    <source>
        <dbReference type="SAM" id="SignalP"/>
    </source>
</evidence>